<sequence>MIAEDEQANYENFRDCISELVISKLSPSADKAKKKRAVKGRKNEIKPVMRPAEQDESNGAEDLAEFVDYLASEIFISLPDDLRTLSYTAIQDDGELGTKYSVPLDGDVYETILNSLPPSAQDSLQTYGLLPMPSHPVDLPRLLEIPFISYITTAIAAPPEHTPSNRAPGCEICDREHLPLTYHHLIPRAVHAKAVKRGWAKGWELNKVAWLCRACHSFVHRVATNEELAKEWFSVERLMEREDVQKWAQWVGRVRWKAR</sequence>
<evidence type="ECO:0000313" key="1">
    <source>
        <dbReference type="EMBL" id="KAK8201566.1"/>
    </source>
</evidence>
<protein>
    <submittedName>
        <fullName evidence="1">Uncharacterized protein</fullName>
    </submittedName>
</protein>
<accession>A0ACC3S8A9</accession>
<reference evidence="1" key="1">
    <citation type="submission" date="2024-02" db="EMBL/GenBank/DDBJ databases">
        <title>Metagenome Assembled Genome of Zalaria obscura JY119.</title>
        <authorList>
            <person name="Vighnesh L."/>
            <person name="Jagadeeshwari U."/>
            <person name="Venkata Ramana C."/>
            <person name="Sasikala C."/>
        </authorList>
    </citation>
    <scope>NUCLEOTIDE SEQUENCE</scope>
    <source>
        <strain evidence="1">JY119</strain>
    </source>
</reference>
<comment type="caution">
    <text evidence="1">The sequence shown here is derived from an EMBL/GenBank/DDBJ whole genome shotgun (WGS) entry which is preliminary data.</text>
</comment>
<name>A0ACC3S8A9_9PEZI</name>
<proteinExistence type="predicted"/>
<keyword evidence="2" id="KW-1185">Reference proteome</keyword>
<dbReference type="Proteomes" id="UP001320706">
    <property type="component" value="Unassembled WGS sequence"/>
</dbReference>
<evidence type="ECO:0000313" key="2">
    <source>
        <dbReference type="Proteomes" id="UP001320706"/>
    </source>
</evidence>
<organism evidence="1 2">
    <name type="scientific">Zalaria obscura</name>
    <dbReference type="NCBI Taxonomy" id="2024903"/>
    <lineage>
        <taxon>Eukaryota</taxon>
        <taxon>Fungi</taxon>
        <taxon>Dikarya</taxon>
        <taxon>Ascomycota</taxon>
        <taxon>Pezizomycotina</taxon>
        <taxon>Dothideomycetes</taxon>
        <taxon>Dothideomycetidae</taxon>
        <taxon>Dothideales</taxon>
        <taxon>Zalariaceae</taxon>
        <taxon>Zalaria</taxon>
    </lineage>
</organism>
<dbReference type="EMBL" id="JAMKPW020000034">
    <property type="protein sequence ID" value="KAK8201566.1"/>
    <property type="molecule type" value="Genomic_DNA"/>
</dbReference>
<gene>
    <name evidence="1" type="ORF">M8818_005820</name>
</gene>